<dbReference type="KEGG" id="celz:E5225_00460"/>
<dbReference type="SUPFAM" id="SSF53597">
    <property type="entry name" value="Dihydrofolate reductase-like"/>
    <property type="match status" value="1"/>
</dbReference>
<protein>
    <submittedName>
        <fullName evidence="2">Dihydrofolate reductase</fullName>
    </submittedName>
</protein>
<name>A0A4P7SE17_9CELL</name>
<sequence>MRLTVHEFMTLDGVVQGPGAPDEDPRDGFTAGGWVVPFADDPVFGEVVGDWFGRTDELLFGRTTWELMRAYWPQVTGDDNPAAVQLNGRPKHVVTSSALGGDWAGSVRLEGDVLEAVTALKERDGGELQVHGCARLAATLHAAGLVDEYRLLVAPVTVGHGRRLFGTDAVPRGYDVVDHRSSARGLTYLALTPRPYEVAAAAVVDGRDVVVPV</sequence>
<gene>
    <name evidence="2" type="ORF">E5225_00460</name>
</gene>
<feature type="domain" description="Bacterial bifunctional deaminase-reductase C-terminal" evidence="1">
    <location>
        <begin position="3"/>
        <end position="171"/>
    </location>
</feature>
<evidence type="ECO:0000259" key="1">
    <source>
        <dbReference type="Pfam" id="PF01872"/>
    </source>
</evidence>
<accession>A0A4P7SE17</accession>
<dbReference type="GO" id="GO:0009231">
    <property type="term" value="P:riboflavin biosynthetic process"/>
    <property type="evidence" value="ECO:0007669"/>
    <property type="project" value="InterPro"/>
</dbReference>
<dbReference type="InterPro" id="IPR050765">
    <property type="entry name" value="Riboflavin_Biosynth_HTPR"/>
</dbReference>
<dbReference type="EMBL" id="CP039291">
    <property type="protein sequence ID" value="QCB92252.1"/>
    <property type="molecule type" value="Genomic_DNA"/>
</dbReference>
<dbReference type="OrthoDB" id="7342392at2"/>
<dbReference type="Proteomes" id="UP000296469">
    <property type="component" value="Chromosome"/>
</dbReference>
<evidence type="ECO:0000313" key="3">
    <source>
        <dbReference type="Proteomes" id="UP000296469"/>
    </source>
</evidence>
<evidence type="ECO:0000313" key="2">
    <source>
        <dbReference type="EMBL" id="QCB92252.1"/>
    </source>
</evidence>
<keyword evidence="3" id="KW-1185">Reference proteome</keyword>
<dbReference type="Gene3D" id="3.40.430.10">
    <property type="entry name" value="Dihydrofolate Reductase, subunit A"/>
    <property type="match status" value="1"/>
</dbReference>
<dbReference type="Pfam" id="PF01872">
    <property type="entry name" value="RibD_C"/>
    <property type="match status" value="1"/>
</dbReference>
<dbReference type="RefSeq" id="WP_135972589.1">
    <property type="nucleotide sequence ID" value="NZ_CP039291.1"/>
</dbReference>
<dbReference type="AlphaFoldDB" id="A0A4P7SE17"/>
<dbReference type="PANTHER" id="PTHR38011:SF2">
    <property type="entry name" value="BIFUNCTIONAL DEAMINASE-REDUCTASE DOMAIN PROTEIN"/>
    <property type="match status" value="1"/>
</dbReference>
<organism evidence="2 3">
    <name type="scientific">Cellulomonas shaoxiangyii</name>
    <dbReference type="NCBI Taxonomy" id="2566013"/>
    <lineage>
        <taxon>Bacteria</taxon>
        <taxon>Bacillati</taxon>
        <taxon>Actinomycetota</taxon>
        <taxon>Actinomycetes</taxon>
        <taxon>Micrococcales</taxon>
        <taxon>Cellulomonadaceae</taxon>
        <taxon>Cellulomonas</taxon>
    </lineage>
</organism>
<dbReference type="InterPro" id="IPR002734">
    <property type="entry name" value="RibDG_C"/>
</dbReference>
<reference evidence="2 3" key="1">
    <citation type="submission" date="2019-04" db="EMBL/GenBank/DDBJ databases">
        <title>Isolation and identification of Cellulomonas shaoxiangyii sp. Nov. isolated from feces of the Tibetan antelopes (Pantholops hodgsonii) in the Qinghai-Tibet plateau of China.</title>
        <authorList>
            <person name="Tian Z."/>
        </authorList>
    </citation>
    <scope>NUCLEOTIDE SEQUENCE [LARGE SCALE GENOMIC DNA]</scope>
    <source>
        <strain evidence="2 3">Z28</strain>
    </source>
</reference>
<proteinExistence type="predicted"/>
<dbReference type="PANTHER" id="PTHR38011">
    <property type="entry name" value="DIHYDROFOLATE REDUCTASE FAMILY PROTEIN (AFU_ORTHOLOGUE AFUA_8G06820)"/>
    <property type="match status" value="1"/>
</dbReference>
<dbReference type="GO" id="GO:0008703">
    <property type="term" value="F:5-amino-6-(5-phosphoribosylamino)uracil reductase activity"/>
    <property type="evidence" value="ECO:0007669"/>
    <property type="project" value="InterPro"/>
</dbReference>
<dbReference type="InterPro" id="IPR024072">
    <property type="entry name" value="DHFR-like_dom_sf"/>
</dbReference>